<dbReference type="STRING" id="46224.B4102_0225"/>
<organism evidence="1 2">
    <name type="scientific">Heyndrickxia sporothermodurans</name>
    <dbReference type="NCBI Taxonomy" id="46224"/>
    <lineage>
        <taxon>Bacteria</taxon>
        <taxon>Bacillati</taxon>
        <taxon>Bacillota</taxon>
        <taxon>Bacilli</taxon>
        <taxon>Bacillales</taxon>
        <taxon>Bacillaceae</taxon>
        <taxon>Heyndrickxia</taxon>
    </lineage>
</organism>
<dbReference type="RefSeq" id="WP_066232615.1">
    <property type="nucleotide sequence ID" value="NZ_LQYN01000071.1"/>
</dbReference>
<proteinExistence type="predicted"/>
<reference evidence="1 2" key="1">
    <citation type="submission" date="2016-01" db="EMBL/GenBank/DDBJ databases">
        <title>Genome Sequences of Twelve Sporeforming Bacillus Species Isolated from Foods.</title>
        <authorList>
            <person name="Berendsen E.M."/>
            <person name="Wells-Bennik M.H."/>
            <person name="Krawcyk A.O."/>
            <person name="De Jong A."/>
            <person name="Holsappel S."/>
            <person name="Eijlander R.T."/>
            <person name="Kuipers O.P."/>
        </authorList>
    </citation>
    <scope>NUCLEOTIDE SEQUENCE [LARGE SCALE GENOMIC DNA]</scope>
    <source>
        <strain evidence="1 2">B4102</strain>
    </source>
</reference>
<dbReference type="PATRIC" id="fig|46224.3.peg.3587"/>
<sequence>MYGKTGEVTSVNTANCTAKVRYDDENFVSDNLLIVGVNWVPKVGDNVFCSFTKENQGFIIGPIRESNGGE</sequence>
<dbReference type="AlphaFoldDB" id="A0A150KSU7"/>
<name>A0A150KSU7_9BACI</name>
<keyword evidence="2" id="KW-1185">Reference proteome</keyword>
<evidence type="ECO:0000313" key="2">
    <source>
        <dbReference type="Proteomes" id="UP000075666"/>
    </source>
</evidence>
<accession>A0A150KSU7</accession>
<evidence type="ECO:0000313" key="1">
    <source>
        <dbReference type="EMBL" id="KYD02631.1"/>
    </source>
</evidence>
<dbReference type="EMBL" id="LQYN01000071">
    <property type="protein sequence ID" value="KYD02631.1"/>
    <property type="molecule type" value="Genomic_DNA"/>
</dbReference>
<comment type="caution">
    <text evidence="1">The sequence shown here is derived from an EMBL/GenBank/DDBJ whole genome shotgun (WGS) entry which is preliminary data.</text>
</comment>
<gene>
    <name evidence="1" type="ORF">B4102_0225</name>
</gene>
<protein>
    <submittedName>
        <fullName evidence="1">Uncharacterized protein</fullName>
    </submittedName>
</protein>
<dbReference type="OrthoDB" id="4931325at2"/>
<dbReference type="Proteomes" id="UP000075666">
    <property type="component" value="Unassembled WGS sequence"/>
</dbReference>